<feature type="domain" description="HhH-GPD" evidence="14">
    <location>
        <begin position="48"/>
        <end position="195"/>
    </location>
</feature>
<dbReference type="InterPro" id="IPR003265">
    <property type="entry name" value="HhH-GPD_domain"/>
</dbReference>
<protein>
    <recommendedName>
        <fullName evidence="5">Adenine DNA glycosylase</fullName>
        <ecNumber evidence="4">3.2.2.31</ecNumber>
    </recommendedName>
</protein>
<evidence type="ECO:0000313" key="15">
    <source>
        <dbReference type="EMBL" id="SVC61202.1"/>
    </source>
</evidence>
<dbReference type="GO" id="GO:0006298">
    <property type="term" value="P:mismatch repair"/>
    <property type="evidence" value="ECO:0007669"/>
    <property type="project" value="TreeGrafter"/>
</dbReference>
<organism evidence="15">
    <name type="scientific">marine metagenome</name>
    <dbReference type="NCBI Taxonomy" id="408172"/>
    <lineage>
        <taxon>unclassified sequences</taxon>
        <taxon>metagenomes</taxon>
        <taxon>ecological metagenomes</taxon>
    </lineage>
</organism>
<dbReference type="PANTHER" id="PTHR42944:SF1">
    <property type="entry name" value="ADENINE DNA GLYCOSYLASE"/>
    <property type="match status" value="1"/>
</dbReference>
<sequence>MPALLQKRRQTNMTAVQKALLAWFKAEGRQLPWRSTSDHYAIIVSEVMLQQTQVKRVIPIYLSFLRRFPTFDILADASAADVIKSWAGMGYNRRVMNLQRAAKQIVEMHEGVLPDNITALRSLPGVGEYTAAALSCFALGNEVAVIDTNVRRVLGRIFYGPEGAHNKELSITANQVLPIDDAWSWNQALMDLGATICSSRRPACLLCPVRSDCKASGTFTAPNGILAEAQEPYKRKR</sequence>
<proteinExistence type="inferred from homology"/>
<dbReference type="InterPro" id="IPR011257">
    <property type="entry name" value="DNA_glycosylase"/>
</dbReference>
<dbReference type="SMART" id="SM00478">
    <property type="entry name" value="ENDO3c"/>
    <property type="match status" value="1"/>
</dbReference>
<evidence type="ECO:0000256" key="13">
    <source>
        <dbReference type="ARBA" id="ARBA00023295"/>
    </source>
</evidence>
<comment type="catalytic activity">
    <reaction evidence="1">
        <text>Hydrolyzes free adenine bases from 7,8-dihydro-8-oxoguanine:adenine mismatched double-stranded DNA, leaving an apurinic site.</text>
        <dbReference type="EC" id="3.2.2.31"/>
    </reaction>
</comment>
<keyword evidence="10" id="KW-0408">Iron</keyword>
<gene>
    <name evidence="15" type="ORF">METZ01_LOCUS314056</name>
</gene>
<dbReference type="PROSITE" id="PS00764">
    <property type="entry name" value="ENDONUCLEASE_III_1"/>
    <property type="match status" value="1"/>
</dbReference>
<accession>A0A382NNA4</accession>
<evidence type="ECO:0000256" key="4">
    <source>
        <dbReference type="ARBA" id="ARBA00012045"/>
    </source>
</evidence>
<evidence type="ECO:0000256" key="11">
    <source>
        <dbReference type="ARBA" id="ARBA00023014"/>
    </source>
</evidence>
<evidence type="ECO:0000256" key="8">
    <source>
        <dbReference type="ARBA" id="ARBA00022763"/>
    </source>
</evidence>
<evidence type="ECO:0000256" key="1">
    <source>
        <dbReference type="ARBA" id="ARBA00000843"/>
    </source>
</evidence>
<comment type="cofactor">
    <cofactor evidence="2">
        <name>[4Fe-4S] cluster</name>
        <dbReference type="ChEBI" id="CHEBI:49883"/>
    </cofactor>
</comment>
<evidence type="ECO:0000256" key="10">
    <source>
        <dbReference type="ARBA" id="ARBA00023004"/>
    </source>
</evidence>
<keyword evidence="6" id="KW-0004">4Fe-4S</keyword>
<keyword evidence="8" id="KW-0227">DNA damage</keyword>
<evidence type="ECO:0000256" key="5">
    <source>
        <dbReference type="ARBA" id="ARBA00022023"/>
    </source>
</evidence>
<dbReference type="GO" id="GO:0006284">
    <property type="term" value="P:base-excision repair"/>
    <property type="evidence" value="ECO:0007669"/>
    <property type="project" value="InterPro"/>
</dbReference>
<feature type="non-terminal residue" evidence="15">
    <location>
        <position position="237"/>
    </location>
</feature>
<dbReference type="GO" id="GO:0051539">
    <property type="term" value="F:4 iron, 4 sulfur cluster binding"/>
    <property type="evidence" value="ECO:0007669"/>
    <property type="project" value="UniProtKB-KW"/>
</dbReference>
<dbReference type="GO" id="GO:0046872">
    <property type="term" value="F:metal ion binding"/>
    <property type="evidence" value="ECO:0007669"/>
    <property type="project" value="UniProtKB-KW"/>
</dbReference>
<dbReference type="Pfam" id="PF00730">
    <property type="entry name" value="HhH-GPD"/>
    <property type="match status" value="1"/>
</dbReference>
<reference evidence="15" key="1">
    <citation type="submission" date="2018-05" db="EMBL/GenBank/DDBJ databases">
        <authorList>
            <person name="Lanie J.A."/>
            <person name="Ng W.-L."/>
            <person name="Kazmierczak K.M."/>
            <person name="Andrzejewski T.M."/>
            <person name="Davidsen T.M."/>
            <person name="Wayne K.J."/>
            <person name="Tettelin H."/>
            <person name="Glass J.I."/>
            <person name="Rusch D."/>
            <person name="Podicherti R."/>
            <person name="Tsui H.-C.T."/>
            <person name="Winkler M.E."/>
        </authorList>
    </citation>
    <scope>NUCLEOTIDE SEQUENCE</scope>
</reference>
<keyword evidence="12" id="KW-0234">DNA repair</keyword>
<evidence type="ECO:0000256" key="7">
    <source>
        <dbReference type="ARBA" id="ARBA00022723"/>
    </source>
</evidence>
<dbReference type="Gene3D" id="1.10.340.30">
    <property type="entry name" value="Hypothetical protein, domain 2"/>
    <property type="match status" value="1"/>
</dbReference>
<evidence type="ECO:0000259" key="14">
    <source>
        <dbReference type="SMART" id="SM00478"/>
    </source>
</evidence>
<comment type="similarity">
    <text evidence="3">Belongs to the Nth/MutY family.</text>
</comment>
<dbReference type="PANTHER" id="PTHR42944">
    <property type="entry name" value="ADENINE DNA GLYCOSYLASE"/>
    <property type="match status" value="1"/>
</dbReference>
<keyword evidence="11" id="KW-0411">Iron-sulfur</keyword>
<evidence type="ECO:0000256" key="3">
    <source>
        <dbReference type="ARBA" id="ARBA00008343"/>
    </source>
</evidence>
<dbReference type="Gene3D" id="1.10.1670.10">
    <property type="entry name" value="Helix-hairpin-Helix base-excision DNA repair enzymes (C-terminal)"/>
    <property type="match status" value="1"/>
</dbReference>
<evidence type="ECO:0000256" key="6">
    <source>
        <dbReference type="ARBA" id="ARBA00022485"/>
    </source>
</evidence>
<keyword evidence="13" id="KW-0326">Glycosidase</keyword>
<evidence type="ECO:0000256" key="12">
    <source>
        <dbReference type="ARBA" id="ARBA00023204"/>
    </source>
</evidence>
<dbReference type="GO" id="GO:0000701">
    <property type="term" value="F:purine-specific mismatch base pair DNA N-glycosylase activity"/>
    <property type="evidence" value="ECO:0007669"/>
    <property type="project" value="UniProtKB-EC"/>
</dbReference>
<name>A0A382NNA4_9ZZZZ</name>
<dbReference type="InterPro" id="IPR044298">
    <property type="entry name" value="MIG/MutY"/>
</dbReference>
<dbReference type="AlphaFoldDB" id="A0A382NNA4"/>
<evidence type="ECO:0000256" key="2">
    <source>
        <dbReference type="ARBA" id="ARBA00001966"/>
    </source>
</evidence>
<dbReference type="InterPro" id="IPR000445">
    <property type="entry name" value="HhH_motif"/>
</dbReference>
<dbReference type="GO" id="GO:0034039">
    <property type="term" value="F:8-oxo-7,8-dihydroguanine DNA N-glycosylase activity"/>
    <property type="evidence" value="ECO:0007669"/>
    <property type="project" value="TreeGrafter"/>
</dbReference>
<dbReference type="InterPro" id="IPR023170">
    <property type="entry name" value="HhH_base_excis_C"/>
</dbReference>
<evidence type="ECO:0000256" key="9">
    <source>
        <dbReference type="ARBA" id="ARBA00022801"/>
    </source>
</evidence>
<dbReference type="EMBL" id="UINC01100837">
    <property type="protein sequence ID" value="SVC61202.1"/>
    <property type="molecule type" value="Genomic_DNA"/>
</dbReference>
<dbReference type="Pfam" id="PF00633">
    <property type="entry name" value="HHH"/>
    <property type="match status" value="1"/>
</dbReference>
<dbReference type="GO" id="GO:0032357">
    <property type="term" value="F:oxidized purine DNA binding"/>
    <property type="evidence" value="ECO:0007669"/>
    <property type="project" value="TreeGrafter"/>
</dbReference>
<keyword evidence="9" id="KW-0378">Hydrolase</keyword>
<dbReference type="InterPro" id="IPR004035">
    <property type="entry name" value="Endouclease-III_FeS-bd_BS"/>
</dbReference>
<dbReference type="EC" id="3.2.2.31" evidence="4"/>
<dbReference type="GO" id="GO:0035485">
    <property type="term" value="F:adenine/guanine mispair binding"/>
    <property type="evidence" value="ECO:0007669"/>
    <property type="project" value="TreeGrafter"/>
</dbReference>
<dbReference type="SUPFAM" id="SSF48150">
    <property type="entry name" value="DNA-glycosylase"/>
    <property type="match status" value="1"/>
</dbReference>
<keyword evidence="7" id="KW-0479">Metal-binding</keyword>
<dbReference type="CDD" id="cd00056">
    <property type="entry name" value="ENDO3c"/>
    <property type="match status" value="1"/>
</dbReference>